<sequence>MGAQLSTLGHVVLSPVWFLYNLLMKLFQRSTPRSASSPSEAGHCCAHARPAPAPRHLYPHPHIPHCGPGLGLACPRPPGGHPAGLAPKAPFRDQGSVTVDATAAFRTGSCLTLTGSYSDGRPGSALPQPHPAHYWAPAASTQLHRPPRADHRRK</sequence>
<keyword evidence="3" id="KW-1185">Reference proteome</keyword>
<dbReference type="EMBL" id="JABWUV010000003">
    <property type="protein sequence ID" value="KAF6368076.1"/>
    <property type="molecule type" value="Genomic_DNA"/>
</dbReference>
<evidence type="ECO:0000256" key="1">
    <source>
        <dbReference type="SAM" id="MobiDB-lite"/>
    </source>
</evidence>
<accession>A0A7J7Z2F4</accession>
<name>A0A7J7Z2F4_MYOMY</name>
<feature type="region of interest" description="Disordered" evidence="1">
    <location>
        <begin position="121"/>
        <end position="154"/>
    </location>
</feature>
<protein>
    <submittedName>
        <fullName evidence="2">Cytochrome b5 reductase 3</fullName>
    </submittedName>
</protein>
<evidence type="ECO:0000313" key="2">
    <source>
        <dbReference type="EMBL" id="KAF6368076.1"/>
    </source>
</evidence>
<dbReference type="AlphaFoldDB" id="A0A7J7Z2F4"/>
<reference evidence="2 3" key="1">
    <citation type="journal article" date="2020" name="Nature">
        <title>Six reference-quality genomes reveal evolution of bat adaptations.</title>
        <authorList>
            <person name="Jebb D."/>
            <person name="Huang Z."/>
            <person name="Pippel M."/>
            <person name="Hughes G.M."/>
            <person name="Lavrichenko K."/>
            <person name="Devanna P."/>
            <person name="Winkler S."/>
            <person name="Jermiin L.S."/>
            <person name="Skirmuntt E.C."/>
            <person name="Katzourakis A."/>
            <person name="Burkitt-Gray L."/>
            <person name="Ray D.A."/>
            <person name="Sullivan K.A.M."/>
            <person name="Roscito J.G."/>
            <person name="Kirilenko B.M."/>
            <person name="Davalos L.M."/>
            <person name="Corthals A.P."/>
            <person name="Power M.L."/>
            <person name="Jones G."/>
            <person name="Ransome R.D."/>
            <person name="Dechmann D.K.N."/>
            <person name="Locatelli A.G."/>
            <person name="Puechmaille S.J."/>
            <person name="Fedrigo O."/>
            <person name="Jarvis E.D."/>
            <person name="Hiller M."/>
            <person name="Vernes S.C."/>
            <person name="Myers E.W."/>
            <person name="Teeling E.C."/>
        </authorList>
    </citation>
    <scope>NUCLEOTIDE SEQUENCE [LARGE SCALE GENOMIC DNA]</scope>
    <source>
        <strain evidence="2">MMyoMyo1</strain>
        <tissue evidence="2">Flight muscle</tissue>
    </source>
</reference>
<gene>
    <name evidence="2" type="ORF">mMyoMyo1_003549</name>
</gene>
<comment type="caution">
    <text evidence="2">The sequence shown here is derived from an EMBL/GenBank/DDBJ whole genome shotgun (WGS) entry which is preliminary data.</text>
</comment>
<proteinExistence type="predicted"/>
<evidence type="ECO:0000313" key="3">
    <source>
        <dbReference type="Proteomes" id="UP000527355"/>
    </source>
</evidence>
<dbReference type="Proteomes" id="UP000527355">
    <property type="component" value="Unassembled WGS sequence"/>
</dbReference>
<organism evidence="2 3">
    <name type="scientific">Myotis myotis</name>
    <name type="common">Greater mouse-eared bat</name>
    <name type="synonym">Vespertilio myotis</name>
    <dbReference type="NCBI Taxonomy" id="51298"/>
    <lineage>
        <taxon>Eukaryota</taxon>
        <taxon>Metazoa</taxon>
        <taxon>Chordata</taxon>
        <taxon>Craniata</taxon>
        <taxon>Vertebrata</taxon>
        <taxon>Euteleostomi</taxon>
        <taxon>Mammalia</taxon>
        <taxon>Eutheria</taxon>
        <taxon>Laurasiatheria</taxon>
        <taxon>Chiroptera</taxon>
        <taxon>Yangochiroptera</taxon>
        <taxon>Vespertilionidae</taxon>
        <taxon>Myotis</taxon>
    </lineage>
</organism>